<dbReference type="Proteomes" id="UP000787419">
    <property type="component" value="Unassembled WGS sequence"/>
</dbReference>
<evidence type="ECO:0000313" key="2">
    <source>
        <dbReference type="Proteomes" id="UP000787419"/>
    </source>
</evidence>
<organism evidence="1 2">
    <name type="scientific">Prevotella nigrescens</name>
    <dbReference type="NCBI Taxonomy" id="28133"/>
    <lineage>
        <taxon>Bacteria</taxon>
        <taxon>Pseudomonadati</taxon>
        <taxon>Bacteroidota</taxon>
        <taxon>Bacteroidia</taxon>
        <taxon>Bacteroidales</taxon>
        <taxon>Prevotellaceae</taxon>
        <taxon>Prevotella</taxon>
    </lineage>
</organism>
<protein>
    <submittedName>
        <fullName evidence="1">Uncharacterized protein</fullName>
    </submittedName>
</protein>
<proteinExistence type="predicted"/>
<dbReference type="EMBL" id="JABZTM010000046">
    <property type="protein sequence ID" value="MBF1446803.1"/>
    <property type="molecule type" value="Genomic_DNA"/>
</dbReference>
<accession>A0A9D5WV33</accession>
<gene>
    <name evidence="1" type="ORF">HXN55_05380</name>
</gene>
<dbReference type="AlphaFoldDB" id="A0A9D5WV33"/>
<evidence type="ECO:0000313" key="1">
    <source>
        <dbReference type="EMBL" id="MBF1446803.1"/>
    </source>
</evidence>
<comment type="caution">
    <text evidence="1">The sequence shown here is derived from an EMBL/GenBank/DDBJ whole genome shotgun (WGS) entry which is preliminary data.</text>
</comment>
<dbReference type="RefSeq" id="WP_278489947.1">
    <property type="nucleotide sequence ID" value="NZ_CAJZDG010000082.1"/>
</dbReference>
<reference evidence="1" key="1">
    <citation type="submission" date="2020-04" db="EMBL/GenBank/DDBJ databases">
        <title>Deep metagenomics examines the oral microbiome during advanced dental caries in children, revealing novel taxa and co-occurrences with host molecules.</title>
        <authorList>
            <person name="Baker J.L."/>
            <person name="Morton J.T."/>
            <person name="Dinis M."/>
            <person name="Alvarez R."/>
            <person name="Tran N.C."/>
            <person name="Knight R."/>
            <person name="Edlund A."/>
        </authorList>
    </citation>
    <scope>NUCLEOTIDE SEQUENCE</scope>
    <source>
        <strain evidence="1">JCVI_32_bin.50</strain>
    </source>
</reference>
<name>A0A9D5WV33_9BACT</name>
<sequence>MRRIAVNAVICEKERIEPAIIEIVGDRVERFFQLTEELSMTEWIGGEVIIQGKQGELRAYKDGQLLAER</sequence>